<keyword evidence="2" id="KW-1185">Reference proteome</keyword>
<evidence type="ECO:0000313" key="2">
    <source>
        <dbReference type="Proteomes" id="UP001216139"/>
    </source>
</evidence>
<sequence length="59" mass="6833">MTKEKVMETVKDLPANFEFNVLLEKLIFIDGVEKGLEQIDKGNTLTHNQAKEQVKQWSK</sequence>
<dbReference type="EMBL" id="CP117167">
    <property type="protein sequence ID" value="WCT11401.1"/>
    <property type="molecule type" value="Genomic_DNA"/>
</dbReference>
<name>A0ABY7T4U7_9SPHI</name>
<proteinExistence type="predicted"/>
<accession>A0ABY7T4U7</accession>
<organism evidence="1 2">
    <name type="scientific">Mucilaginibacter jinjuensis</name>
    <dbReference type="NCBI Taxonomy" id="1176721"/>
    <lineage>
        <taxon>Bacteria</taxon>
        <taxon>Pseudomonadati</taxon>
        <taxon>Bacteroidota</taxon>
        <taxon>Sphingobacteriia</taxon>
        <taxon>Sphingobacteriales</taxon>
        <taxon>Sphingobacteriaceae</taxon>
        <taxon>Mucilaginibacter</taxon>
    </lineage>
</organism>
<evidence type="ECO:0000313" key="1">
    <source>
        <dbReference type="EMBL" id="WCT11401.1"/>
    </source>
</evidence>
<gene>
    <name evidence="1" type="ORF">PQO05_21925</name>
</gene>
<dbReference type="Proteomes" id="UP001216139">
    <property type="component" value="Chromosome"/>
</dbReference>
<reference evidence="1 2" key="1">
    <citation type="submission" date="2023-02" db="EMBL/GenBank/DDBJ databases">
        <title>Genome sequence of Mucilaginibacter jinjuensis strain KACC 16571.</title>
        <authorList>
            <person name="Kim S."/>
            <person name="Heo J."/>
            <person name="Kwon S.-W."/>
        </authorList>
    </citation>
    <scope>NUCLEOTIDE SEQUENCE [LARGE SCALE GENOMIC DNA]</scope>
    <source>
        <strain evidence="1 2">KACC 16571</strain>
    </source>
</reference>
<protein>
    <submittedName>
        <fullName evidence="1">Uncharacterized protein</fullName>
    </submittedName>
</protein>
<dbReference type="RefSeq" id="WP_273629587.1">
    <property type="nucleotide sequence ID" value="NZ_CP117167.1"/>
</dbReference>